<keyword evidence="3" id="KW-0170">Cobalt</keyword>
<feature type="domain" description="B12-binding N-terminal" evidence="5">
    <location>
        <begin position="1"/>
        <end position="88"/>
    </location>
</feature>
<dbReference type="GO" id="GO:0031419">
    <property type="term" value="F:cobalamin binding"/>
    <property type="evidence" value="ECO:0007669"/>
    <property type="project" value="InterPro"/>
</dbReference>
<sequence length="217" mass="23028">MPDYAIMNQFLYEGKAPKVEELTKAALAEGRDVEEVLQEGLIAAMSVVGEDFKRNRIYVPQVLIAARAMKAGMAVLKPLLIKEGAATSTATIVMGTVKGDLHDIGKNLVCMMGEGAGFKMVDLGVDQSAAAFVMAAREHGAGIVGMSALLTTTMPYMKVVIDAFREEGMDHVKICVGGAPVSEMFADEIGADGYGADAADAVELFKAIYPRESDKTS</sequence>
<feature type="domain" description="B12-binding" evidence="4">
    <location>
        <begin position="89"/>
        <end position="217"/>
    </location>
</feature>
<proteinExistence type="inferred from homology"/>
<organism evidence="6">
    <name type="scientific">marine metagenome</name>
    <dbReference type="NCBI Taxonomy" id="408172"/>
    <lineage>
        <taxon>unclassified sequences</taxon>
        <taxon>metagenomes</taxon>
        <taxon>ecological metagenomes</taxon>
    </lineage>
</organism>
<dbReference type="SUPFAM" id="SSF47644">
    <property type="entry name" value="Methionine synthase domain"/>
    <property type="match status" value="1"/>
</dbReference>
<dbReference type="InterPro" id="IPR050554">
    <property type="entry name" value="Met_Synthase/Corrinoid"/>
</dbReference>
<dbReference type="GO" id="GO:0005829">
    <property type="term" value="C:cytosol"/>
    <property type="evidence" value="ECO:0007669"/>
    <property type="project" value="TreeGrafter"/>
</dbReference>
<dbReference type="Pfam" id="PF02607">
    <property type="entry name" value="B12-binding_2"/>
    <property type="match status" value="1"/>
</dbReference>
<reference evidence="6" key="1">
    <citation type="submission" date="2018-05" db="EMBL/GenBank/DDBJ databases">
        <authorList>
            <person name="Lanie J.A."/>
            <person name="Ng W.-L."/>
            <person name="Kazmierczak K.M."/>
            <person name="Andrzejewski T.M."/>
            <person name="Davidsen T.M."/>
            <person name="Wayne K.J."/>
            <person name="Tettelin H."/>
            <person name="Glass J.I."/>
            <person name="Rusch D."/>
            <person name="Podicherti R."/>
            <person name="Tsui H.-C.T."/>
            <person name="Winkler M.E."/>
        </authorList>
    </citation>
    <scope>NUCLEOTIDE SEQUENCE</scope>
</reference>
<gene>
    <name evidence="6" type="ORF">METZ01_LOCUS64968</name>
</gene>
<dbReference type="InterPro" id="IPR003759">
    <property type="entry name" value="Cbl-bd_cap"/>
</dbReference>
<dbReference type="EMBL" id="UINC01004141">
    <property type="protein sequence ID" value="SVA12114.1"/>
    <property type="molecule type" value="Genomic_DNA"/>
</dbReference>
<evidence type="ECO:0000256" key="2">
    <source>
        <dbReference type="ARBA" id="ARBA00022723"/>
    </source>
</evidence>
<evidence type="ECO:0008006" key="7">
    <source>
        <dbReference type="Google" id="ProtNLM"/>
    </source>
</evidence>
<dbReference type="PROSITE" id="PS51337">
    <property type="entry name" value="B12_BINDING_NTER"/>
    <property type="match status" value="1"/>
</dbReference>
<dbReference type="FunFam" id="3.40.50.280:FF:000003">
    <property type="entry name" value="Dimethylamine methyltransferase corrinoid protein"/>
    <property type="match status" value="1"/>
</dbReference>
<evidence type="ECO:0000256" key="1">
    <source>
        <dbReference type="ARBA" id="ARBA00010854"/>
    </source>
</evidence>
<evidence type="ECO:0000259" key="5">
    <source>
        <dbReference type="PROSITE" id="PS51337"/>
    </source>
</evidence>
<protein>
    <recommendedName>
        <fullName evidence="7">B12-binding domain-containing protein</fullName>
    </recommendedName>
</protein>
<dbReference type="Gene3D" id="3.40.50.280">
    <property type="entry name" value="Cobalamin-binding domain"/>
    <property type="match status" value="1"/>
</dbReference>
<evidence type="ECO:0000256" key="3">
    <source>
        <dbReference type="ARBA" id="ARBA00023285"/>
    </source>
</evidence>
<dbReference type="GO" id="GO:0008705">
    <property type="term" value="F:methionine synthase activity"/>
    <property type="evidence" value="ECO:0007669"/>
    <property type="project" value="TreeGrafter"/>
</dbReference>
<dbReference type="GO" id="GO:0046872">
    <property type="term" value="F:metal ion binding"/>
    <property type="evidence" value="ECO:0007669"/>
    <property type="project" value="UniProtKB-KW"/>
</dbReference>
<dbReference type="InterPro" id="IPR036594">
    <property type="entry name" value="Meth_synthase_dom"/>
</dbReference>
<evidence type="ECO:0000313" key="6">
    <source>
        <dbReference type="EMBL" id="SVA12114.1"/>
    </source>
</evidence>
<dbReference type="AlphaFoldDB" id="A0A381T8Q2"/>
<dbReference type="GO" id="GO:0046653">
    <property type="term" value="P:tetrahydrofolate metabolic process"/>
    <property type="evidence" value="ECO:0007669"/>
    <property type="project" value="TreeGrafter"/>
</dbReference>
<dbReference type="InterPro" id="IPR036724">
    <property type="entry name" value="Cobalamin-bd_sf"/>
</dbReference>
<name>A0A381T8Q2_9ZZZZ</name>
<dbReference type="Gene3D" id="1.10.1240.10">
    <property type="entry name" value="Methionine synthase domain"/>
    <property type="match status" value="1"/>
</dbReference>
<comment type="similarity">
    <text evidence="1">Belongs to the methylamine corrinoid protein family.</text>
</comment>
<dbReference type="PANTHER" id="PTHR45833">
    <property type="entry name" value="METHIONINE SYNTHASE"/>
    <property type="match status" value="1"/>
</dbReference>
<dbReference type="SMART" id="SM01018">
    <property type="entry name" value="B12-binding_2"/>
    <property type="match status" value="1"/>
</dbReference>
<accession>A0A381T8Q2</accession>
<dbReference type="PANTHER" id="PTHR45833:SF1">
    <property type="entry name" value="METHIONINE SYNTHASE"/>
    <property type="match status" value="1"/>
</dbReference>
<keyword evidence="2" id="KW-0479">Metal-binding</keyword>
<dbReference type="PROSITE" id="PS51332">
    <property type="entry name" value="B12_BINDING"/>
    <property type="match status" value="1"/>
</dbReference>
<dbReference type="CDD" id="cd02070">
    <property type="entry name" value="corrinoid_protein_B12-BD"/>
    <property type="match status" value="1"/>
</dbReference>
<dbReference type="InterPro" id="IPR006158">
    <property type="entry name" value="Cobalamin-bd"/>
</dbReference>
<dbReference type="GO" id="GO:0050667">
    <property type="term" value="P:homocysteine metabolic process"/>
    <property type="evidence" value="ECO:0007669"/>
    <property type="project" value="TreeGrafter"/>
</dbReference>
<evidence type="ECO:0000259" key="4">
    <source>
        <dbReference type="PROSITE" id="PS51332"/>
    </source>
</evidence>
<dbReference type="SUPFAM" id="SSF52242">
    <property type="entry name" value="Cobalamin (vitamin B12)-binding domain"/>
    <property type="match status" value="1"/>
</dbReference>
<dbReference type="Pfam" id="PF02310">
    <property type="entry name" value="B12-binding"/>
    <property type="match status" value="1"/>
</dbReference>